<dbReference type="SUPFAM" id="SSF48264">
    <property type="entry name" value="Cytochrome P450"/>
    <property type="match status" value="1"/>
</dbReference>
<evidence type="ECO:0000256" key="4">
    <source>
        <dbReference type="ARBA" id="ARBA00022723"/>
    </source>
</evidence>
<dbReference type="PANTHER" id="PTHR46206:SF2">
    <property type="entry name" value="CYTOCHROME P450 MONOOXYGENASE AUSG-RELATED"/>
    <property type="match status" value="1"/>
</dbReference>
<accession>A0A0A2IYH9</accession>
<gene>
    <name evidence="11" type="ORF">PEX2_090320</name>
</gene>
<evidence type="ECO:0000256" key="1">
    <source>
        <dbReference type="ARBA" id="ARBA00001971"/>
    </source>
</evidence>
<dbReference type="InterPro" id="IPR036396">
    <property type="entry name" value="Cyt_P450_sf"/>
</dbReference>
<comment type="similarity">
    <text evidence="2 9">Belongs to the cytochrome P450 family.</text>
</comment>
<dbReference type="GO" id="GO:0016705">
    <property type="term" value="F:oxidoreductase activity, acting on paired donors, with incorporation or reduction of molecular oxygen"/>
    <property type="evidence" value="ECO:0007669"/>
    <property type="project" value="InterPro"/>
</dbReference>
<dbReference type="PANTHER" id="PTHR46206">
    <property type="entry name" value="CYTOCHROME P450"/>
    <property type="match status" value="1"/>
</dbReference>
<comment type="caution">
    <text evidence="11">The sequence shown here is derived from an EMBL/GenBank/DDBJ whole genome shotgun (WGS) entry which is preliminary data.</text>
</comment>
<keyword evidence="10" id="KW-0812">Transmembrane</keyword>
<feature type="transmembrane region" description="Helical" evidence="10">
    <location>
        <begin position="12"/>
        <end position="34"/>
    </location>
</feature>
<dbReference type="GO" id="GO:0005506">
    <property type="term" value="F:iron ion binding"/>
    <property type="evidence" value="ECO:0007669"/>
    <property type="project" value="InterPro"/>
</dbReference>
<dbReference type="Proteomes" id="UP000030143">
    <property type="component" value="Unassembled WGS sequence"/>
</dbReference>
<protein>
    <submittedName>
        <fullName evidence="11">Cytochrome P450</fullName>
    </submittedName>
</protein>
<keyword evidence="12" id="KW-1185">Reference proteome</keyword>
<dbReference type="InterPro" id="IPR001128">
    <property type="entry name" value="Cyt_P450"/>
</dbReference>
<dbReference type="Pfam" id="PF00067">
    <property type="entry name" value="p450"/>
    <property type="match status" value="1"/>
</dbReference>
<dbReference type="OrthoDB" id="1844152at2759"/>
<keyword evidence="10" id="KW-1133">Transmembrane helix</keyword>
<keyword evidence="10" id="KW-0472">Membrane</keyword>
<evidence type="ECO:0000313" key="11">
    <source>
        <dbReference type="EMBL" id="KGO54779.1"/>
    </source>
</evidence>
<dbReference type="CDD" id="cd11041">
    <property type="entry name" value="CYP503A1-like"/>
    <property type="match status" value="1"/>
</dbReference>
<proteinExistence type="inferred from homology"/>
<evidence type="ECO:0000256" key="10">
    <source>
        <dbReference type="SAM" id="Phobius"/>
    </source>
</evidence>
<dbReference type="PROSITE" id="PS00086">
    <property type="entry name" value="CYTOCHROME_P450"/>
    <property type="match status" value="1"/>
</dbReference>
<keyword evidence="7 9" id="KW-0503">Monooxygenase</keyword>
<evidence type="ECO:0000256" key="6">
    <source>
        <dbReference type="ARBA" id="ARBA00023004"/>
    </source>
</evidence>
<dbReference type="GO" id="GO:0020037">
    <property type="term" value="F:heme binding"/>
    <property type="evidence" value="ECO:0007669"/>
    <property type="project" value="InterPro"/>
</dbReference>
<evidence type="ECO:0000256" key="5">
    <source>
        <dbReference type="ARBA" id="ARBA00023002"/>
    </source>
</evidence>
<dbReference type="RefSeq" id="XP_016597091.1">
    <property type="nucleotide sequence ID" value="XM_016746302.1"/>
</dbReference>
<dbReference type="AlphaFoldDB" id="A0A0A2IYH9"/>
<dbReference type="GO" id="GO:0004497">
    <property type="term" value="F:monooxygenase activity"/>
    <property type="evidence" value="ECO:0007669"/>
    <property type="project" value="UniProtKB-KW"/>
</dbReference>
<evidence type="ECO:0000256" key="2">
    <source>
        <dbReference type="ARBA" id="ARBA00010617"/>
    </source>
</evidence>
<dbReference type="PhylomeDB" id="A0A0A2IYH9"/>
<comment type="cofactor">
    <cofactor evidence="1 8">
        <name>heme</name>
        <dbReference type="ChEBI" id="CHEBI:30413"/>
    </cofactor>
</comment>
<dbReference type="GO" id="GO:0043386">
    <property type="term" value="P:mycotoxin biosynthetic process"/>
    <property type="evidence" value="ECO:0007669"/>
    <property type="project" value="UniProtKB-ARBA"/>
</dbReference>
<dbReference type="InterPro" id="IPR017972">
    <property type="entry name" value="Cyt_P450_CS"/>
</dbReference>
<dbReference type="PRINTS" id="PR00465">
    <property type="entry name" value="EP450IV"/>
</dbReference>
<dbReference type="GeneID" id="27681722"/>
<keyword evidence="3 8" id="KW-0349">Heme</keyword>
<evidence type="ECO:0000256" key="3">
    <source>
        <dbReference type="ARBA" id="ARBA00022617"/>
    </source>
</evidence>
<dbReference type="InterPro" id="IPR002403">
    <property type="entry name" value="Cyt_P450_E_grp-IV"/>
</dbReference>
<dbReference type="Gene3D" id="1.10.630.10">
    <property type="entry name" value="Cytochrome P450"/>
    <property type="match status" value="1"/>
</dbReference>
<dbReference type="EMBL" id="JQFZ01000214">
    <property type="protein sequence ID" value="KGO54779.1"/>
    <property type="molecule type" value="Genomic_DNA"/>
</dbReference>
<evidence type="ECO:0000256" key="9">
    <source>
        <dbReference type="RuleBase" id="RU000461"/>
    </source>
</evidence>
<keyword evidence="6 8" id="KW-0408">Iron</keyword>
<evidence type="ECO:0000313" key="12">
    <source>
        <dbReference type="Proteomes" id="UP000030143"/>
    </source>
</evidence>
<reference evidence="11 12" key="1">
    <citation type="journal article" date="2015" name="Mol. Plant Microbe Interact.">
        <title>Genome, transcriptome, and functional analyses of Penicillium expansum provide new insights into secondary metabolism and pathogenicity.</title>
        <authorList>
            <person name="Ballester A.R."/>
            <person name="Marcet-Houben M."/>
            <person name="Levin E."/>
            <person name="Sela N."/>
            <person name="Selma-Lazaro C."/>
            <person name="Carmona L."/>
            <person name="Wisniewski M."/>
            <person name="Droby S."/>
            <person name="Gonzalez-Candelas L."/>
            <person name="Gabaldon T."/>
        </authorList>
    </citation>
    <scope>NUCLEOTIDE SEQUENCE [LARGE SCALE GENOMIC DNA]</scope>
    <source>
        <strain evidence="11 12">MD-8</strain>
    </source>
</reference>
<keyword evidence="5 9" id="KW-0560">Oxidoreductase</keyword>
<dbReference type="STRING" id="27334.A0A0A2IYH9"/>
<organism evidence="11 12">
    <name type="scientific">Penicillium expansum</name>
    <name type="common">Blue mold rot fungus</name>
    <dbReference type="NCBI Taxonomy" id="27334"/>
    <lineage>
        <taxon>Eukaryota</taxon>
        <taxon>Fungi</taxon>
        <taxon>Dikarya</taxon>
        <taxon>Ascomycota</taxon>
        <taxon>Pezizomycotina</taxon>
        <taxon>Eurotiomycetes</taxon>
        <taxon>Eurotiomycetidae</taxon>
        <taxon>Eurotiales</taxon>
        <taxon>Aspergillaceae</taxon>
        <taxon>Penicillium</taxon>
    </lineage>
</organism>
<feature type="binding site" description="axial binding residue" evidence="8">
    <location>
        <position position="445"/>
    </location>
    <ligand>
        <name>heme</name>
        <dbReference type="ChEBI" id="CHEBI:30413"/>
    </ligand>
    <ligandPart>
        <name>Fe</name>
        <dbReference type="ChEBI" id="CHEBI:18248"/>
    </ligandPart>
</feature>
<name>A0A0A2IYH9_PENEN</name>
<sequence length="511" mass="57659">MCSHVRAKSEGLLDGSLVIITSLVVLASLAFLQYRSTPPFPVINVRKKDWTLSNGRNCFLTNAADLLLEGQRQTDGPFCIITDRKTMTYLPPHYAEYIKNDRRFSFTEYAHRDMMGYLPGFDAFGSLLKSGILIEIVQKRLSPMIDKMSGILSNTMDEALQSQWSEETEFHEIPLHATVLAMVSRVTGRVFVGAELSNNPDWLRLSVTYTVNAFMASKELGKYSWPVRWIVQWFNVRAQQVRASLKEARQILTPILAQRAQERAANGGMSTTEDAIEWHQQLVGDRKSDGVVVQVGLALSAIHTTGDLLFKTIGQLAHHQEVIPAVRKEIADAISTHGLNKTGVYHMQLLDSIIKETQRLDAVALAIMNRYATEEVELPNGVTIPKGSQTSVITDIMRSEKTYENAKEWDPYRFYNIRRSGQEQKGQLVSATAEHFAFGFGKHACPGRFFAAHELKIMLAHILLKYDFEYIGTDRPKVRVVGTDVLADNSPRMQVRRRHDYVIPRATDETA</sequence>
<dbReference type="HOGENOM" id="CLU_022195_0_3_1"/>
<dbReference type="VEuPathDB" id="FungiDB:PEXP_014250"/>
<evidence type="ECO:0000256" key="7">
    <source>
        <dbReference type="ARBA" id="ARBA00023033"/>
    </source>
</evidence>
<evidence type="ECO:0000256" key="8">
    <source>
        <dbReference type="PIRSR" id="PIRSR602403-1"/>
    </source>
</evidence>
<keyword evidence="4 8" id="KW-0479">Metal-binding</keyword>